<keyword evidence="10" id="KW-1185">Reference proteome</keyword>
<dbReference type="InterPro" id="IPR011606">
    <property type="entry name" value="Brnchd-chn_aa_trnsp_permease"/>
</dbReference>
<organism evidence="9 10">
    <name type="scientific">Marivibrio halodurans</name>
    <dbReference type="NCBI Taxonomy" id="2039722"/>
    <lineage>
        <taxon>Bacteria</taxon>
        <taxon>Pseudomonadati</taxon>
        <taxon>Pseudomonadota</taxon>
        <taxon>Alphaproteobacteria</taxon>
        <taxon>Rhodospirillales</taxon>
        <taxon>Rhodospirillaceae</taxon>
        <taxon>Marivibrio</taxon>
    </lineage>
</organism>
<evidence type="ECO:0000256" key="4">
    <source>
        <dbReference type="ARBA" id="ARBA00022475"/>
    </source>
</evidence>
<evidence type="ECO:0000256" key="6">
    <source>
        <dbReference type="ARBA" id="ARBA00022989"/>
    </source>
</evidence>
<evidence type="ECO:0000256" key="3">
    <source>
        <dbReference type="ARBA" id="ARBA00022448"/>
    </source>
</evidence>
<dbReference type="GO" id="GO:1903785">
    <property type="term" value="P:L-valine transmembrane transport"/>
    <property type="evidence" value="ECO:0007669"/>
    <property type="project" value="TreeGrafter"/>
</dbReference>
<evidence type="ECO:0000313" key="10">
    <source>
        <dbReference type="Proteomes" id="UP000672602"/>
    </source>
</evidence>
<evidence type="ECO:0000256" key="7">
    <source>
        <dbReference type="ARBA" id="ARBA00023136"/>
    </source>
</evidence>
<dbReference type="GO" id="GO:0005886">
    <property type="term" value="C:plasma membrane"/>
    <property type="evidence" value="ECO:0007669"/>
    <property type="project" value="UniProtKB-SubCell"/>
</dbReference>
<comment type="caution">
    <text evidence="9">The sequence shown here is derived from an EMBL/GenBank/DDBJ whole genome shotgun (WGS) entry which is preliminary data.</text>
</comment>
<name>A0A8J7V423_9PROT</name>
<evidence type="ECO:0000256" key="1">
    <source>
        <dbReference type="ARBA" id="ARBA00004651"/>
    </source>
</evidence>
<reference evidence="9" key="1">
    <citation type="submission" date="2021-04" db="EMBL/GenBank/DDBJ databases">
        <authorList>
            <person name="Zhang D.-C."/>
        </authorList>
    </citation>
    <scope>NUCLEOTIDE SEQUENCE</scope>
    <source>
        <strain evidence="9">CGMCC 1.15697</strain>
    </source>
</reference>
<feature type="transmembrane region" description="Helical" evidence="8">
    <location>
        <begin position="146"/>
        <end position="168"/>
    </location>
</feature>
<dbReference type="PANTHER" id="PTHR34979:SF1">
    <property type="entry name" value="INNER MEMBRANE PROTEIN YGAZ"/>
    <property type="match status" value="1"/>
</dbReference>
<protein>
    <submittedName>
        <fullName evidence="9">AzlC family ABC transporter permease</fullName>
    </submittedName>
</protein>
<accession>A0A8J7V423</accession>
<feature type="transmembrane region" description="Helical" evidence="8">
    <location>
        <begin position="29"/>
        <end position="46"/>
    </location>
</feature>
<comment type="similarity">
    <text evidence="2">Belongs to the AzlC family.</text>
</comment>
<feature type="transmembrane region" description="Helical" evidence="8">
    <location>
        <begin position="174"/>
        <end position="193"/>
    </location>
</feature>
<dbReference type="EMBL" id="JAGMWN010000004">
    <property type="protein sequence ID" value="MBP5857224.1"/>
    <property type="molecule type" value="Genomic_DNA"/>
</dbReference>
<keyword evidence="6 8" id="KW-1133">Transmembrane helix</keyword>
<proteinExistence type="inferred from homology"/>
<evidence type="ECO:0000313" key="9">
    <source>
        <dbReference type="EMBL" id="MBP5857224.1"/>
    </source>
</evidence>
<keyword evidence="7 8" id="KW-0472">Membrane</keyword>
<evidence type="ECO:0000256" key="8">
    <source>
        <dbReference type="SAM" id="Phobius"/>
    </source>
</evidence>
<evidence type="ECO:0000256" key="2">
    <source>
        <dbReference type="ARBA" id="ARBA00010735"/>
    </source>
</evidence>
<feature type="transmembrane region" description="Helical" evidence="8">
    <location>
        <begin position="224"/>
        <end position="244"/>
    </location>
</feature>
<dbReference type="PANTHER" id="PTHR34979">
    <property type="entry name" value="INNER MEMBRANE PROTEIN YGAZ"/>
    <property type="match status" value="1"/>
</dbReference>
<comment type="subcellular location">
    <subcellularLocation>
        <location evidence="1">Cell membrane</location>
        <topology evidence="1">Multi-pass membrane protein</topology>
    </subcellularLocation>
</comment>
<dbReference type="RefSeq" id="WP_210681815.1">
    <property type="nucleotide sequence ID" value="NZ_JAGMWN010000004.1"/>
</dbReference>
<feature type="transmembrane region" description="Helical" evidence="8">
    <location>
        <begin position="200"/>
        <end position="218"/>
    </location>
</feature>
<evidence type="ECO:0000256" key="5">
    <source>
        <dbReference type="ARBA" id="ARBA00022692"/>
    </source>
</evidence>
<keyword evidence="3" id="KW-0813">Transport</keyword>
<gene>
    <name evidence="9" type="ORF">KAJ83_09410</name>
</gene>
<sequence>MKDFQTEAGATFANGVTLTGGGVLRGARGLLPVALFVVPFGVSFGVTAAEHGMTPEQAIWMSLLAFSGVAQFASLDFLSPSVPFLSLALVALAVNARHVVMGAVLSPWINALPPGRRMLTLLFMTDPNFADSYAAFLNGKRDMGRLLGGGLALWAMWTLGTAIGVLGGKALGSLDAYGVDVVMLCFFTALVAGQAKASRYWAPVALSCAAAVLLQGHLPQGWDILVAALVGGVVMAVSGGRDIAGRTR</sequence>
<dbReference type="AlphaFoldDB" id="A0A8J7V423"/>
<dbReference type="Pfam" id="PF03591">
    <property type="entry name" value="AzlC"/>
    <property type="match status" value="1"/>
</dbReference>
<keyword evidence="4" id="KW-1003">Cell membrane</keyword>
<dbReference type="Proteomes" id="UP000672602">
    <property type="component" value="Unassembled WGS sequence"/>
</dbReference>
<keyword evidence="5 8" id="KW-0812">Transmembrane</keyword>